<organism evidence="1 2">
    <name type="scientific">Candidatus Nitrosocosmicus arcticus</name>
    <dbReference type="NCBI Taxonomy" id="2035267"/>
    <lineage>
        <taxon>Archaea</taxon>
        <taxon>Nitrososphaerota</taxon>
        <taxon>Nitrososphaeria</taxon>
        <taxon>Nitrososphaerales</taxon>
        <taxon>Nitrososphaeraceae</taxon>
        <taxon>Candidatus Nitrosocosmicus</taxon>
    </lineage>
</organism>
<evidence type="ECO:0000313" key="1">
    <source>
        <dbReference type="EMBL" id="TVP39709.1"/>
    </source>
</evidence>
<proteinExistence type="predicted"/>
<dbReference type="EMBL" id="VOAH01000013">
    <property type="protein sequence ID" value="TVP39709.1"/>
    <property type="molecule type" value="Genomic_DNA"/>
</dbReference>
<reference evidence="1 2" key="1">
    <citation type="journal article" date="2019" name="Front. Microbiol.">
        <title>Ammonia Oxidation by the Arctic Terrestrial Thaumarchaeote Candidatus Nitrosocosmicus arcticus Is Stimulated by Increasing Temperatures.</title>
        <authorList>
            <person name="Alves R.J.E."/>
            <person name="Kerou M."/>
            <person name="Zappe A."/>
            <person name="Bittner R."/>
            <person name="Abby S.S."/>
            <person name="Schmidt H.A."/>
            <person name="Pfeifer K."/>
            <person name="Schleper C."/>
        </authorList>
    </citation>
    <scope>NUCLEOTIDE SEQUENCE [LARGE SCALE GENOMIC DNA]</scope>
    <source>
        <strain evidence="1 2">Kfb</strain>
    </source>
</reference>
<gene>
    <name evidence="1" type="ORF">NARC_130048</name>
</gene>
<dbReference type="Proteomes" id="UP000315289">
    <property type="component" value="Unassembled WGS sequence"/>
</dbReference>
<evidence type="ECO:0000313" key="2">
    <source>
        <dbReference type="Proteomes" id="UP000315289"/>
    </source>
</evidence>
<name>A0A557SSW8_9ARCH</name>
<dbReference type="AlphaFoldDB" id="A0A557SSW8"/>
<keyword evidence="2" id="KW-1185">Reference proteome</keyword>
<accession>A0A557SSW8</accession>
<protein>
    <submittedName>
        <fullName evidence="1">Uncharacterized protein</fullName>
    </submittedName>
</protein>
<comment type="caution">
    <text evidence="1">The sequence shown here is derived from an EMBL/GenBank/DDBJ whole genome shotgun (WGS) entry which is preliminary data.</text>
</comment>
<sequence>MIHLENLFGLSSIYNNVIHNKYILIHVKLRMKLHSYSDVYLFYEPVYMW</sequence>